<protein>
    <recommendedName>
        <fullName evidence="9">Glycosyltransferase RgtA/B/C/D-like domain-containing protein</fullName>
    </recommendedName>
</protein>
<dbReference type="OrthoDB" id="188880at2"/>
<dbReference type="GO" id="GO:0005886">
    <property type="term" value="C:plasma membrane"/>
    <property type="evidence" value="ECO:0007669"/>
    <property type="project" value="UniProtKB-SubCell"/>
</dbReference>
<feature type="transmembrane region" description="Helical" evidence="8">
    <location>
        <begin position="351"/>
        <end position="370"/>
    </location>
</feature>
<keyword evidence="6 8" id="KW-1133">Transmembrane helix</keyword>
<feature type="transmembrane region" description="Helical" evidence="8">
    <location>
        <begin position="77"/>
        <end position="94"/>
    </location>
</feature>
<evidence type="ECO:0000256" key="7">
    <source>
        <dbReference type="ARBA" id="ARBA00023136"/>
    </source>
</evidence>
<keyword evidence="2" id="KW-1003">Cell membrane</keyword>
<gene>
    <name evidence="10" type="ordered locus">Oter_1763</name>
</gene>
<keyword evidence="5 8" id="KW-0812">Transmembrane</keyword>
<keyword evidence="4" id="KW-0808">Transferase</keyword>
<keyword evidence="7 8" id="KW-0472">Membrane</keyword>
<accession>B1ZVW1</accession>
<evidence type="ECO:0000256" key="6">
    <source>
        <dbReference type="ARBA" id="ARBA00022989"/>
    </source>
</evidence>
<dbReference type="GO" id="GO:0009103">
    <property type="term" value="P:lipopolysaccharide biosynthetic process"/>
    <property type="evidence" value="ECO:0007669"/>
    <property type="project" value="UniProtKB-ARBA"/>
</dbReference>
<feature type="domain" description="Glycosyltransferase RgtA/B/C/D-like" evidence="9">
    <location>
        <begin position="144"/>
        <end position="297"/>
    </location>
</feature>
<keyword evidence="3" id="KW-0328">Glycosyltransferase</keyword>
<evidence type="ECO:0000259" key="9">
    <source>
        <dbReference type="Pfam" id="PF13231"/>
    </source>
</evidence>
<dbReference type="PANTHER" id="PTHR33908:SF11">
    <property type="entry name" value="MEMBRANE PROTEIN"/>
    <property type="match status" value="1"/>
</dbReference>
<name>B1ZVW1_OPITP</name>
<comment type="subcellular location">
    <subcellularLocation>
        <location evidence="1">Cell membrane</location>
        <topology evidence="1">Multi-pass membrane protein</topology>
    </subcellularLocation>
</comment>
<dbReference type="GO" id="GO:0016763">
    <property type="term" value="F:pentosyltransferase activity"/>
    <property type="evidence" value="ECO:0007669"/>
    <property type="project" value="TreeGrafter"/>
</dbReference>
<dbReference type="InterPro" id="IPR038731">
    <property type="entry name" value="RgtA/B/C-like"/>
</dbReference>
<dbReference type="RefSeq" id="WP_012374584.1">
    <property type="nucleotide sequence ID" value="NC_010571.1"/>
</dbReference>
<dbReference type="InterPro" id="IPR050297">
    <property type="entry name" value="LipidA_mod_glycosyltrf_83"/>
</dbReference>
<dbReference type="HOGENOM" id="CLU_434661_0_0_0"/>
<dbReference type="KEGG" id="ote:Oter_1763"/>
<evidence type="ECO:0000256" key="5">
    <source>
        <dbReference type="ARBA" id="ARBA00022692"/>
    </source>
</evidence>
<dbReference type="Pfam" id="PF13231">
    <property type="entry name" value="PMT_2"/>
    <property type="match status" value="1"/>
</dbReference>
<feature type="transmembrane region" description="Helical" evidence="8">
    <location>
        <begin position="167"/>
        <end position="186"/>
    </location>
</feature>
<dbReference type="EMBL" id="CP001032">
    <property type="protein sequence ID" value="ACB75047.1"/>
    <property type="molecule type" value="Genomic_DNA"/>
</dbReference>
<feature type="transmembrane region" description="Helical" evidence="8">
    <location>
        <begin position="442"/>
        <end position="460"/>
    </location>
</feature>
<feature type="transmembrane region" description="Helical" evidence="8">
    <location>
        <begin position="193"/>
        <end position="209"/>
    </location>
</feature>
<sequence>MLALWTQLRQHRARVVLLLLTSVLALRLGFGTFTAPAALTLVQHLGYPLTLFTFVAFIWSVWQLVAWREFWLALRAGGWKVALLIGVVSLVLHLQERHGFKVVNDELVQVSTSQRMHFEREANGVARGYELGTQFILMQGDVDKRPLFYPFLLSIVHDVSGYKVENAFLLNALLTPVLFGLIYLVACRIHGRYAGVAAMLLFATIPLVTQAATGGGFEVLNLVMIVATLYLGLRYAENPTELSLAAFCLSGVLLAQVRYESVLFVPCVIVVVVAITWINRRLLLPWAVLVAPLLLVIYPLQFNAFKVHPYLWQLDDRPSEAGVYSLSYFYDNVGRALRFFFAWDHSEPNSFLVGMAGIIGVGFFLMWLYRRSRELPSSPGRLVFTLFIVTLGAQAMLMLCYFWGRYDEVLTVRLSLPTHLLFVLAFIFVFPELVRSARAWHWLTVTAAFYLAVWTIPTLTRRAYVHENLAAETCNWNREYLASRPDRDFLVIDPSMPLLWIAYQVPSISYDTLAERASQFLYHFQQRTFSECLVVQKMTVTDFDRGTLTPVPEFDLGPAVTLATVREKRFTPTYAIRLSRIVRVDHDGFVEWAAAARASRAKSGKPDAVDDLRKEQEARYTRQWLENLP</sequence>
<proteinExistence type="predicted"/>
<keyword evidence="11" id="KW-1185">Reference proteome</keyword>
<evidence type="ECO:0000313" key="11">
    <source>
        <dbReference type="Proteomes" id="UP000007013"/>
    </source>
</evidence>
<feature type="transmembrane region" description="Helical" evidence="8">
    <location>
        <begin position="410"/>
        <end position="430"/>
    </location>
</feature>
<dbReference type="eggNOG" id="ENOG5033U9U">
    <property type="taxonomic scope" value="Bacteria"/>
</dbReference>
<evidence type="ECO:0000256" key="1">
    <source>
        <dbReference type="ARBA" id="ARBA00004651"/>
    </source>
</evidence>
<reference evidence="10 11" key="1">
    <citation type="journal article" date="2011" name="J. Bacteriol.">
        <title>Genome sequence of the verrucomicrobium Opitutus terrae PB90-1, an abundant inhabitant of rice paddy soil ecosystems.</title>
        <authorList>
            <person name="van Passel M.W."/>
            <person name="Kant R."/>
            <person name="Palva A."/>
            <person name="Copeland A."/>
            <person name="Lucas S."/>
            <person name="Lapidus A."/>
            <person name="Glavina del Rio T."/>
            <person name="Pitluck S."/>
            <person name="Goltsman E."/>
            <person name="Clum A."/>
            <person name="Sun H."/>
            <person name="Schmutz J."/>
            <person name="Larimer F.W."/>
            <person name="Land M.L."/>
            <person name="Hauser L."/>
            <person name="Kyrpides N."/>
            <person name="Mikhailova N."/>
            <person name="Richardson P.P."/>
            <person name="Janssen P.H."/>
            <person name="de Vos W.M."/>
            <person name="Smidt H."/>
        </authorList>
    </citation>
    <scope>NUCLEOTIDE SEQUENCE [LARGE SCALE GENOMIC DNA]</scope>
    <source>
        <strain evidence="11">DSM 11246 / JCM 15787 / PB90-1</strain>
    </source>
</reference>
<feature type="transmembrane region" description="Helical" evidence="8">
    <location>
        <begin position="382"/>
        <end position="404"/>
    </location>
</feature>
<dbReference type="PANTHER" id="PTHR33908">
    <property type="entry name" value="MANNOSYLTRANSFERASE YKCB-RELATED"/>
    <property type="match status" value="1"/>
</dbReference>
<dbReference type="AlphaFoldDB" id="B1ZVW1"/>
<evidence type="ECO:0000256" key="3">
    <source>
        <dbReference type="ARBA" id="ARBA00022676"/>
    </source>
</evidence>
<feature type="transmembrane region" description="Helical" evidence="8">
    <location>
        <begin position="286"/>
        <end position="305"/>
    </location>
</feature>
<dbReference type="Proteomes" id="UP000007013">
    <property type="component" value="Chromosome"/>
</dbReference>
<evidence type="ECO:0000256" key="2">
    <source>
        <dbReference type="ARBA" id="ARBA00022475"/>
    </source>
</evidence>
<feature type="transmembrane region" description="Helical" evidence="8">
    <location>
        <begin position="263"/>
        <end position="279"/>
    </location>
</feature>
<feature type="transmembrane region" description="Helical" evidence="8">
    <location>
        <begin position="47"/>
        <end position="65"/>
    </location>
</feature>
<evidence type="ECO:0000256" key="4">
    <source>
        <dbReference type="ARBA" id="ARBA00022679"/>
    </source>
</evidence>
<organism evidence="10 11">
    <name type="scientific">Opitutus terrae (strain DSM 11246 / JCM 15787 / PB90-1)</name>
    <dbReference type="NCBI Taxonomy" id="452637"/>
    <lineage>
        <taxon>Bacteria</taxon>
        <taxon>Pseudomonadati</taxon>
        <taxon>Verrucomicrobiota</taxon>
        <taxon>Opitutia</taxon>
        <taxon>Opitutales</taxon>
        <taxon>Opitutaceae</taxon>
        <taxon>Opitutus</taxon>
    </lineage>
</organism>
<evidence type="ECO:0000313" key="10">
    <source>
        <dbReference type="EMBL" id="ACB75047.1"/>
    </source>
</evidence>
<evidence type="ECO:0000256" key="8">
    <source>
        <dbReference type="SAM" id="Phobius"/>
    </source>
</evidence>